<dbReference type="EMBL" id="BMOY01000022">
    <property type="protein sequence ID" value="GGJ07578.1"/>
    <property type="molecule type" value="Genomic_DNA"/>
</dbReference>
<accession>A0A917NKK4</accession>
<evidence type="ECO:0000313" key="5">
    <source>
        <dbReference type="EMBL" id="GGJ07578.1"/>
    </source>
</evidence>
<dbReference type="PROSITE" id="PS01031">
    <property type="entry name" value="SHSP"/>
    <property type="match status" value="1"/>
</dbReference>
<evidence type="ECO:0000256" key="2">
    <source>
        <dbReference type="RuleBase" id="RU003616"/>
    </source>
</evidence>
<sequence>MSWVPLDPLGVWRREFGNLPDLFDGEWTKPWSTLPRIPVDVRETPNEVVVTAEIPGLERKEDVQIRVHDQHLHLSGQIERHATTQGEHVFRSERFFGRFSRTVPLPSPVDERGAKAAYRNGVLEVRLPKVSGRGGQVIDVEFH</sequence>
<evidence type="ECO:0000259" key="3">
    <source>
        <dbReference type="PROSITE" id="PS01031"/>
    </source>
</evidence>
<dbReference type="CDD" id="cd06464">
    <property type="entry name" value="ACD_sHsps-like"/>
    <property type="match status" value="1"/>
</dbReference>
<organism evidence="5 6">
    <name type="scientific">Alicyclobacillus cellulosilyticus</name>
    <dbReference type="NCBI Taxonomy" id="1003997"/>
    <lineage>
        <taxon>Bacteria</taxon>
        <taxon>Bacillati</taxon>
        <taxon>Bacillota</taxon>
        <taxon>Bacilli</taxon>
        <taxon>Bacillales</taxon>
        <taxon>Alicyclobacillaceae</taxon>
        <taxon>Alicyclobacillus</taxon>
    </lineage>
</organism>
<dbReference type="InterPro" id="IPR031107">
    <property type="entry name" value="Small_HSP"/>
</dbReference>
<dbReference type="InterPro" id="IPR002068">
    <property type="entry name" value="A-crystallin/Hsp20_dom"/>
</dbReference>
<dbReference type="Proteomes" id="UP000637695">
    <property type="component" value="Unassembled WGS sequence"/>
</dbReference>
<keyword evidence="6" id="KW-1185">Reference proteome</keyword>
<gene>
    <name evidence="5" type="ORF">GCM10010885_15880</name>
</gene>
<dbReference type="Gene3D" id="2.60.40.790">
    <property type="match status" value="1"/>
</dbReference>
<evidence type="ECO:0000313" key="6">
    <source>
        <dbReference type="Proteomes" id="UP000637695"/>
    </source>
</evidence>
<dbReference type="InterPro" id="IPR008978">
    <property type="entry name" value="HSP20-like_chaperone"/>
</dbReference>
<comment type="similarity">
    <text evidence="1 2">Belongs to the small heat shock protein (HSP20) family.</text>
</comment>
<name>A0A917NKK4_9BACL</name>
<evidence type="ECO:0008006" key="7">
    <source>
        <dbReference type="Google" id="ProtNLM"/>
    </source>
</evidence>
<dbReference type="AlphaFoldDB" id="A0A917NKK4"/>
<dbReference type="PROSITE" id="PS51203">
    <property type="entry name" value="CS"/>
    <property type="match status" value="1"/>
</dbReference>
<feature type="domain" description="SHSP" evidence="3">
    <location>
        <begin position="30"/>
        <end position="143"/>
    </location>
</feature>
<dbReference type="Pfam" id="PF00011">
    <property type="entry name" value="HSP20"/>
    <property type="match status" value="1"/>
</dbReference>
<reference evidence="5" key="2">
    <citation type="submission" date="2020-09" db="EMBL/GenBank/DDBJ databases">
        <authorList>
            <person name="Sun Q."/>
            <person name="Ohkuma M."/>
        </authorList>
    </citation>
    <scope>NUCLEOTIDE SEQUENCE</scope>
    <source>
        <strain evidence="5">JCM 18487</strain>
    </source>
</reference>
<protein>
    <recommendedName>
        <fullName evidence="7">HSP20 family protein</fullName>
    </recommendedName>
</protein>
<comment type="caution">
    <text evidence="5">The sequence shown here is derived from an EMBL/GenBank/DDBJ whole genome shotgun (WGS) entry which is preliminary data.</text>
</comment>
<dbReference type="PANTHER" id="PTHR11527">
    <property type="entry name" value="HEAT-SHOCK PROTEIN 20 FAMILY MEMBER"/>
    <property type="match status" value="1"/>
</dbReference>
<dbReference type="SUPFAM" id="SSF49764">
    <property type="entry name" value="HSP20-like chaperones"/>
    <property type="match status" value="1"/>
</dbReference>
<proteinExistence type="inferred from homology"/>
<evidence type="ECO:0000259" key="4">
    <source>
        <dbReference type="PROSITE" id="PS51203"/>
    </source>
</evidence>
<dbReference type="RefSeq" id="WP_188882283.1">
    <property type="nucleotide sequence ID" value="NZ_BMOY01000022.1"/>
</dbReference>
<dbReference type="InterPro" id="IPR007052">
    <property type="entry name" value="CS_dom"/>
</dbReference>
<feature type="domain" description="CS" evidence="4">
    <location>
        <begin position="34"/>
        <end position="138"/>
    </location>
</feature>
<evidence type="ECO:0000256" key="1">
    <source>
        <dbReference type="PROSITE-ProRule" id="PRU00285"/>
    </source>
</evidence>
<reference evidence="5" key="1">
    <citation type="journal article" date="2014" name="Int. J. Syst. Evol. Microbiol.">
        <title>Complete genome sequence of Corynebacterium casei LMG S-19264T (=DSM 44701T), isolated from a smear-ripened cheese.</title>
        <authorList>
            <consortium name="US DOE Joint Genome Institute (JGI-PGF)"/>
            <person name="Walter F."/>
            <person name="Albersmeier A."/>
            <person name="Kalinowski J."/>
            <person name="Ruckert C."/>
        </authorList>
    </citation>
    <scope>NUCLEOTIDE SEQUENCE</scope>
    <source>
        <strain evidence="5">JCM 18487</strain>
    </source>
</reference>